<accession>X1HR37</accession>
<feature type="region of interest" description="Disordered" evidence="1">
    <location>
        <begin position="1"/>
        <end position="57"/>
    </location>
</feature>
<reference evidence="2" key="1">
    <citation type="journal article" date="2014" name="Front. Microbiol.">
        <title>High frequency of phylogenetically diverse reductive dehalogenase-homologous genes in deep subseafloor sedimentary metagenomes.</title>
        <authorList>
            <person name="Kawai M."/>
            <person name="Futagami T."/>
            <person name="Toyoda A."/>
            <person name="Takaki Y."/>
            <person name="Nishi S."/>
            <person name="Hori S."/>
            <person name="Arai W."/>
            <person name="Tsubouchi T."/>
            <person name="Morono Y."/>
            <person name="Uchiyama I."/>
            <person name="Ito T."/>
            <person name="Fujiyama A."/>
            <person name="Inagaki F."/>
            <person name="Takami H."/>
        </authorList>
    </citation>
    <scope>NUCLEOTIDE SEQUENCE</scope>
    <source>
        <strain evidence="2">Expedition CK06-06</strain>
    </source>
</reference>
<protein>
    <submittedName>
        <fullName evidence="2">Uncharacterized protein</fullName>
    </submittedName>
</protein>
<gene>
    <name evidence="2" type="ORF">S03H2_49461</name>
</gene>
<dbReference type="EMBL" id="BARU01031256">
    <property type="protein sequence ID" value="GAH72621.1"/>
    <property type="molecule type" value="Genomic_DNA"/>
</dbReference>
<organism evidence="2">
    <name type="scientific">marine sediment metagenome</name>
    <dbReference type="NCBI Taxonomy" id="412755"/>
    <lineage>
        <taxon>unclassified sequences</taxon>
        <taxon>metagenomes</taxon>
        <taxon>ecological metagenomes</taxon>
    </lineage>
</organism>
<dbReference type="AlphaFoldDB" id="X1HR37"/>
<sequence length="57" mass="6210">MKCVSHNNLKSRKGAGASGGTSIMSARSTRPRWGGRQSNEAHVNDDLQIERTLEANK</sequence>
<evidence type="ECO:0000313" key="2">
    <source>
        <dbReference type="EMBL" id="GAH72621.1"/>
    </source>
</evidence>
<comment type="caution">
    <text evidence="2">The sequence shown here is derived from an EMBL/GenBank/DDBJ whole genome shotgun (WGS) entry which is preliminary data.</text>
</comment>
<evidence type="ECO:0000256" key="1">
    <source>
        <dbReference type="SAM" id="MobiDB-lite"/>
    </source>
</evidence>
<proteinExistence type="predicted"/>
<name>X1HR37_9ZZZZ</name>
<feature type="compositionally biased region" description="Basic and acidic residues" evidence="1">
    <location>
        <begin position="42"/>
        <end position="57"/>
    </location>
</feature>